<dbReference type="AlphaFoldDB" id="A0A1G1WJU6"/>
<name>A0A1G1WJU6_9BACT</name>
<dbReference type="SUPFAM" id="SSF89095">
    <property type="entry name" value="GatB/YqeY motif"/>
    <property type="match status" value="1"/>
</dbReference>
<protein>
    <recommendedName>
        <fullName evidence="3">Glutamyl-tRNA amidotransferase</fullName>
    </recommendedName>
</protein>
<organism evidence="1 2">
    <name type="scientific">Candidatus Woykebacteria bacterium RBG_19FT_COMBO_43_10</name>
    <dbReference type="NCBI Taxonomy" id="1802598"/>
    <lineage>
        <taxon>Bacteria</taxon>
        <taxon>Candidatus Woykeibacteriota</taxon>
    </lineage>
</organism>
<dbReference type="InterPro" id="IPR003789">
    <property type="entry name" value="Asn/Gln_tRNA_amidoTrase-B-like"/>
</dbReference>
<dbReference type="Gene3D" id="1.10.1510.10">
    <property type="entry name" value="Uncharacterised protein YqeY/AIM41 PF09424, N-terminal domain"/>
    <property type="match status" value="1"/>
</dbReference>
<gene>
    <name evidence="1" type="ORF">A2Z42_02185</name>
</gene>
<dbReference type="GO" id="GO:0016884">
    <property type="term" value="F:carbon-nitrogen ligase activity, with glutamine as amido-N-donor"/>
    <property type="evidence" value="ECO:0007669"/>
    <property type="project" value="InterPro"/>
</dbReference>
<dbReference type="PANTHER" id="PTHR28055">
    <property type="entry name" value="ALTERED INHERITANCE OF MITOCHONDRIA PROTEIN 41, MITOCHONDRIAL"/>
    <property type="match status" value="1"/>
</dbReference>
<dbReference type="Pfam" id="PF09424">
    <property type="entry name" value="YqeY"/>
    <property type="match status" value="1"/>
</dbReference>
<dbReference type="EMBL" id="MHCU01000019">
    <property type="protein sequence ID" value="OGY27871.1"/>
    <property type="molecule type" value="Genomic_DNA"/>
</dbReference>
<dbReference type="InterPro" id="IPR023168">
    <property type="entry name" value="GatB_Yqey_C_2"/>
</dbReference>
<dbReference type="Proteomes" id="UP000176645">
    <property type="component" value="Unassembled WGS sequence"/>
</dbReference>
<comment type="caution">
    <text evidence="1">The sequence shown here is derived from an EMBL/GenBank/DDBJ whole genome shotgun (WGS) entry which is preliminary data.</text>
</comment>
<dbReference type="Gene3D" id="1.10.10.410">
    <property type="match status" value="1"/>
</dbReference>
<evidence type="ECO:0008006" key="3">
    <source>
        <dbReference type="Google" id="ProtNLM"/>
    </source>
</evidence>
<sequence length="157" mass="17479">MSKLLEKIQNDLKEALRNKDEAVVSTLRLLIAAIKNFEISKGEAGYKASDEEIVGVIQKEAKQRKESMEAYKAGNRQDLVGRETKELEILENYLPEQMTEDEIRSFVSQAIAKVGATSGADIGRVMGELSPQLKGRADLSLVSKIVRGHLPRNLRQV</sequence>
<dbReference type="InterPro" id="IPR019004">
    <property type="entry name" value="YqeY/Aim41"/>
</dbReference>
<proteinExistence type="predicted"/>
<accession>A0A1G1WJU6</accession>
<evidence type="ECO:0000313" key="1">
    <source>
        <dbReference type="EMBL" id="OGY27871.1"/>
    </source>
</evidence>
<dbReference type="PANTHER" id="PTHR28055:SF1">
    <property type="entry name" value="ALTERED INHERITANCE OF MITOCHONDRIA PROTEIN 41, MITOCHONDRIAL"/>
    <property type="match status" value="1"/>
</dbReference>
<evidence type="ECO:0000313" key="2">
    <source>
        <dbReference type="Proteomes" id="UP000176645"/>
    </source>
</evidence>
<reference evidence="1 2" key="1">
    <citation type="journal article" date="2016" name="Nat. Commun.">
        <title>Thousands of microbial genomes shed light on interconnected biogeochemical processes in an aquifer system.</title>
        <authorList>
            <person name="Anantharaman K."/>
            <person name="Brown C.T."/>
            <person name="Hug L.A."/>
            <person name="Sharon I."/>
            <person name="Castelle C.J."/>
            <person name="Probst A.J."/>
            <person name="Thomas B.C."/>
            <person name="Singh A."/>
            <person name="Wilkins M.J."/>
            <person name="Karaoz U."/>
            <person name="Brodie E.L."/>
            <person name="Williams K.H."/>
            <person name="Hubbard S.S."/>
            <person name="Banfield J.F."/>
        </authorList>
    </citation>
    <scope>NUCLEOTIDE SEQUENCE [LARGE SCALE GENOMIC DNA]</scope>
</reference>
<dbReference type="InterPro" id="IPR042184">
    <property type="entry name" value="YqeY/Aim41_N"/>
</dbReference>